<dbReference type="InterPro" id="IPR043136">
    <property type="entry name" value="B30.2/SPRY_sf"/>
</dbReference>
<proteinExistence type="inferred from homology"/>
<dbReference type="SUPFAM" id="SSF49899">
    <property type="entry name" value="Concanavalin A-like lectins/glucanases"/>
    <property type="match status" value="1"/>
</dbReference>
<reference evidence="16" key="2">
    <citation type="submission" date="2021-05" db="EMBL/GenBank/DDBJ databases">
        <authorList>
            <person name="Pain A."/>
        </authorList>
    </citation>
    <scope>NUCLEOTIDE SEQUENCE</scope>
    <source>
        <strain evidence="16">1802A</strain>
    </source>
</reference>
<gene>
    <name evidence="16" type="ORF">X943_003929</name>
</gene>
<evidence type="ECO:0000256" key="7">
    <source>
        <dbReference type="ARBA" id="ARBA00022840"/>
    </source>
</evidence>
<dbReference type="InterPro" id="IPR001650">
    <property type="entry name" value="Helicase_C-like"/>
</dbReference>
<comment type="function">
    <text evidence="11">RNA helicase.</text>
</comment>
<name>A0AAD9LFE9_BABDI</name>
<dbReference type="PANTHER" id="PTHR24031">
    <property type="entry name" value="RNA HELICASE"/>
    <property type="match status" value="1"/>
</dbReference>
<evidence type="ECO:0000313" key="17">
    <source>
        <dbReference type="Proteomes" id="UP001195914"/>
    </source>
</evidence>
<keyword evidence="4 10" id="KW-0378">Hydrolase</keyword>
<dbReference type="InterPro" id="IPR001870">
    <property type="entry name" value="B30.2/SPRY"/>
</dbReference>
<evidence type="ECO:0000256" key="3">
    <source>
        <dbReference type="ARBA" id="ARBA00022741"/>
    </source>
</evidence>
<comment type="domain">
    <text evidence="11">The helicase domain is involved in the stimulation of RELA transcriptional activity.</text>
</comment>
<evidence type="ECO:0000259" key="13">
    <source>
        <dbReference type="PROSITE" id="PS51192"/>
    </source>
</evidence>
<dbReference type="Pfam" id="PF00270">
    <property type="entry name" value="DEAD"/>
    <property type="match status" value="2"/>
</dbReference>
<dbReference type="CDD" id="cd18787">
    <property type="entry name" value="SF2_C_DEAD"/>
    <property type="match status" value="1"/>
</dbReference>
<comment type="caution">
    <text evidence="16">The sequence shown here is derived from an EMBL/GenBank/DDBJ whole genome shotgun (WGS) entry which is preliminary data.</text>
</comment>
<dbReference type="Pfam" id="PF00271">
    <property type="entry name" value="Helicase_C"/>
    <property type="match status" value="1"/>
</dbReference>
<sequence>MPFSEFGVDPDLNRACLDLGWILPTPIQAEAIPTILGGRDVCAAAETGSGKTAAFGIPCLQLVHEYLGGYSTFGATEGSTQPNIKKTEPYADASRGIAAIRSYSQAVATSEDATAFGIEPNATSTGQPRSTPNYTGDSEVLYDRSSNVFRCPVDNKWVGVRFDRGVSGKNRYCFECKVESEGLYRVGWSTSDCRYVVGMDRMSYGFGSTGKKSNLGKFVDYGSPYSRGDVVLCLLDLISGHISFKLNNRNLGMAYTIKGVPDPLFPSVCGKNATFTINLHKMTFPEPGYTPIGLVQSECENDGAKRPSGSSSGDARRRGHDTLCLVIEPTLELARQTLENFKLYSKYLTAPNITVSDSAGAHVVVTTSRGAAKIPTTSLRLFVLDEADELLKQEGRELTRTVMSIKQRELGSQKLQVLLFSATLHSPVVVNYVESLTQNAQWIDLKGHPQVADTVDVCVVQLDPSRTYDFESHYPDPTLDGLEHIDQASHRIKTLKPKCLVFLLDKLNISSGLLFCRTNLDCENLCAYLAHLNNTRSSSMLNKYSATLLGGKLDQHHRKRNLQDFKNGLYRFLVCTDVAARGMDLSNLPFCAMLNVSDCKFQFLHRVGRVGRAKLKGLAIVIASTVQERVWYHTCSNRDKGRPSSRFKAADACRNYNLVDKGGCTIMYDEPAYIEEAKKLMPPGQALPVVDADAFDLRGLMTEQYGEVSVSTQDKTFVNRLAELSTFSQRRYLINLSRVF</sequence>
<dbReference type="GO" id="GO:0003723">
    <property type="term" value="F:RNA binding"/>
    <property type="evidence" value="ECO:0007669"/>
    <property type="project" value="UniProtKB-UniRule"/>
</dbReference>
<evidence type="ECO:0000259" key="15">
    <source>
        <dbReference type="PROSITE" id="PS51195"/>
    </source>
</evidence>
<dbReference type="InterPro" id="IPR011545">
    <property type="entry name" value="DEAD/DEAH_box_helicase_dom"/>
</dbReference>
<evidence type="ECO:0000259" key="14">
    <source>
        <dbReference type="PROSITE" id="PS51194"/>
    </source>
</evidence>
<dbReference type="SMART" id="SM00490">
    <property type="entry name" value="HELICc"/>
    <property type="match status" value="1"/>
</dbReference>
<dbReference type="GO" id="GO:0003724">
    <property type="term" value="F:RNA helicase activity"/>
    <property type="evidence" value="ECO:0007669"/>
    <property type="project" value="UniProtKB-EC"/>
</dbReference>
<feature type="domain" description="B30.2/SPRY" evidence="12">
    <location>
        <begin position="96"/>
        <end position="284"/>
    </location>
</feature>
<dbReference type="InterPro" id="IPR013320">
    <property type="entry name" value="ConA-like_dom_sf"/>
</dbReference>
<feature type="domain" description="Helicase C-terminal" evidence="14">
    <location>
        <begin position="499"/>
        <end position="662"/>
    </location>
</feature>
<organism evidence="16 17">
    <name type="scientific">Babesia divergens</name>
    <dbReference type="NCBI Taxonomy" id="32595"/>
    <lineage>
        <taxon>Eukaryota</taxon>
        <taxon>Sar</taxon>
        <taxon>Alveolata</taxon>
        <taxon>Apicomplexa</taxon>
        <taxon>Aconoidasida</taxon>
        <taxon>Piroplasmida</taxon>
        <taxon>Babesiidae</taxon>
        <taxon>Babesia</taxon>
    </lineage>
</organism>
<keyword evidence="7 10" id="KW-0067">ATP-binding</keyword>
<evidence type="ECO:0000313" key="16">
    <source>
        <dbReference type="EMBL" id="KAK1933502.1"/>
    </source>
</evidence>
<keyword evidence="2" id="KW-0540">Nuclease</keyword>
<feature type="domain" description="DEAD-box RNA helicase Q" evidence="15">
    <location>
        <begin position="1"/>
        <end position="29"/>
    </location>
</feature>
<dbReference type="GO" id="GO:0004527">
    <property type="term" value="F:exonuclease activity"/>
    <property type="evidence" value="ECO:0007669"/>
    <property type="project" value="UniProtKB-KW"/>
</dbReference>
<evidence type="ECO:0000256" key="6">
    <source>
        <dbReference type="ARBA" id="ARBA00022839"/>
    </source>
</evidence>
<dbReference type="PROSITE" id="PS50188">
    <property type="entry name" value="B302_SPRY"/>
    <property type="match status" value="1"/>
</dbReference>
<evidence type="ECO:0000256" key="1">
    <source>
        <dbReference type="ARBA" id="ARBA00008765"/>
    </source>
</evidence>
<feature type="domain" description="Helicase ATP-binding" evidence="13">
    <location>
        <begin position="324"/>
        <end position="442"/>
    </location>
</feature>
<evidence type="ECO:0000256" key="11">
    <source>
        <dbReference type="RuleBase" id="RU365068"/>
    </source>
</evidence>
<dbReference type="PROSITE" id="PS51194">
    <property type="entry name" value="HELICASE_CTER"/>
    <property type="match status" value="1"/>
</dbReference>
<accession>A0AAD9LFE9</accession>
<keyword evidence="6" id="KW-0269">Exonuclease</keyword>
<dbReference type="AlphaFoldDB" id="A0AAD9LFE9"/>
<dbReference type="SMART" id="SM00449">
    <property type="entry name" value="SPRY"/>
    <property type="match status" value="1"/>
</dbReference>
<dbReference type="EMBL" id="JAHBMH010000073">
    <property type="protein sequence ID" value="KAK1933502.1"/>
    <property type="molecule type" value="Genomic_DNA"/>
</dbReference>
<dbReference type="InterPro" id="IPR014014">
    <property type="entry name" value="RNA_helicase_DEAD_Q_motif"/>
</dbReference>
<dbReference type="InterPro" id="IPR000629">
    <property type="entry name" value="RNA-helicase_DEAD-box_CS"/>
</dbReference>
<dbReference type="SMART" id="SM00487">
    <property type="entry name" value="DEXDc"/>
    <property type="match status" value="1"/>
</dbReference>
<comment type="catalytic activity">
    <reaction evidence="11">
        <text>ATP + H2O = ADP + phosphate + H(+)</text>
        <dbReference type="Rhea" id="RHEA:13065"/>
        <dbReference type="ChEBI" id="CHEBI:15377"/>
        <dbReference type="ChEBI" id="CHEBI:15378"/>
        <dbReference type="ChEBI" id="CHEBI:30616"/>
        <dbReference type="ChEBI" id="CHEBI:43474"/>
        <dbReference type="ChEBI" id="CHEBI:456216"/>
        <dbReference type="EC" id="3.6.4.13"/>
    </reaction>
</comment>
<keyword evidence="17" id="KW-1185">Reference proteome</keyword>
<evidence type="ECO:0000256" key="10">
    <source>
        <dbReference type="RuleBase" id="RU000492"/>
    </source>
</evidence>
<evidence type="ECO:0000256" key="9">
    <source>
        <dbReference type="PROSITE-ProRule" id="PRU00552"/>
    </source>
</evidence>
<dbReference type="InterPro" id="IPR014001">
    <property type="entry name" value="Helicase_ATP-bd"/>
</dbReference>
<evidence type="ECO:0000256" key="5">
    <source>
        <dbReference type="ARBA" id="ARBA00022806"/>
    </source>
</evidence>
<keyword evidence="3 10" id="KW-0547">Nucleotide-binding</keyword>
<dbReference type="PROSITE" id="PS51195">
    <property type="entry name" value="Q_MOTIF"/>
    <property type="match status" value="1"/>
</dbReference>
<dbReference type="SUPFAM" id="SSF52540">
    <property type="entry name" value="P-loop containing nucleoside triphosphate hydrolases"/>
    <property type="match status" value="2"/>
</dbReference>
<dbReference type="Gene3D" id="2.60.120.920">
    <property type="match status" value="1"/>
</dbReference>
<dbReference type="GO" id="GO:0005524">
    <property type="term" value="F:ATP binding"/>
    <property type="evidence" value="ECO:0007669"/>
    <property type="project" value="UniProtKB-UniRule"/>
</dbReference>
<keyword evidence="8 11" id="KW-0694">RNA-binding</keyword>
<evidence type="ECO:0000256" key="8">
    <source>
        <dbReference type="ARBA" id="ARBA00022884"/>
    </source>
</evidence>
<reference evidence="16" key="1">
    <citation type="journal article" date="2014" name="Nucleic Acids Res.">
        <title>The evolutionary dynamics of variant antigen genes in Babesia reveal a history of genomic innovation underlying host-parasite interaction.</title>
        <authorList>
            <person name="Jackson A.P."/>
            <person name="Otto T.D."/>
            <person name="Darby A."/>
            <person name="Ramaprasad A."/>
            <person name="Xia D."/>
            <person name="Echaide I.E."/>
            <person name="Farber M."/>
            <person name="Gahlot S."/>
            <person name="Gamble J."/>
            <person name="Gupta D."/>
            <person name="Gupta Y."/>
            <person name="Jackson L."/>
            <person name="Malandrin L."/>
            <person name="Malas T.B."/>
            <person name="Moussa E."/>
            <person name="Nair M."/>
            <person name="Reid A.J."/>
            <person name="Sanders M."/>
            <person name="Sharma J."/>
            <person name="Tracey A."/>
            <person name="Quail M.A."/>
            <person name="Weir W."/>
            <person name="Wastling J.M."/>
            <person name="Hall N."/>
            <person name="Willadsen P."/>
            <person name="Lingelbach K."/>
            <person name="Shiels B."/>
            <person name="Tait A."/>
            <person name="Berriman M."/>
            <person name="Allred D.R."/>
            <person name="Pain A."/>
        </authorList>
    </citation>
    <scope>NUCLEOTIDE SEQUENCE</scope>
    <source>
        <strain evidence="16">1802A</strain>
    </source>
</reference>
<dbReference type="InterPro" id="IPR003877">
    <property type="entry name" value="SPRY_dom"/>
</dbReference>
<dbReference type="InterPro" id="IPR027417">
    <property type="entry name" value="P-loop_NTPase"/>
</dbReference>
<evidence type="ECO:0000256" key="2">
    <source>
        <dbReference type="ARBA" id="ARBA00022722"/>
    </source>
</evidence>
<protein>
    <recommendedName>
        <fullName evidence="11">ATP-dependent RNA helicase</fullName>
        <ecNumber evidence="11">3.6.4.13</ecNumber>
    </recommendedName>
</protein>
<comment type="similarity">
    <text evidence="1">Belongs to the DEAD box helicase family. DDX1 subfamily.</text>
</comment>
<feature type="short sequence motif" description="Q motif" evidence="9">
    <location>
        <begin position="1"/>
        <end position="29"/>
    </location>
</feature>
<evidence type="ECO:0000259" key="12">
    <source>
        <dbReference type="PROSITE" id="PS50188"/>
    </source>
</evidence>
<dbReference type="Gene3D" id="3.40.50.300">
    <property type="entry name" value="P-loop containing nucleotide triphosphate hydrolases"/>
    <property type="match status" value="3"/>
</dbReference>
<evidence type="ECO:0000256" key="4">
    <source>
        <dbReference type="ARBA" id="ARBA00022801"/>
    </source>
</evidence>
<dbReference type="EC" id="3.6.4.13" evidence="11"/>
<dbReference type="PROSITE" id="PS00039">
    <property type="entry name" value="DEAD_ATP_HELICASE"/>
    <property type="match status" value="1"/>
</dbReference>
<keyword evidence="5 10" id="KW-0347">Helicase</keyword>
<dbReference type="Proteomes" id="UP001195914">
    <property type="component" value="Unassembled WGS sequence"/>
</dbReference>
<dbReference type="Pfam" id="PF00622">
    <property type="entry name" value="SPRY"/>
    <property type="match status" value="1"/>
</dbReference>
<dbReference type="PROSITE" id="PS51192">
    <property type="entry name" value="HELICASE_ATP_BIND_1"/>
    <property type="match status" value="1"/>
</dbReference>